<reference evidence="1 2" key="1">
    <citation type="journal article" date="2018" name="PLoS Genet.">
        <title>Population sequencing reveals clonal diversity and ancestral inbreeding in the grapevine cultivar Chardonnay.</title>
        <authorList>
            <person name="Roach M.J."/>
            <person name="Johnson D.L."/>
            <person name="Bohlmann J."/>
            <person name="van Vuuren H.J."/>
            <person name="Jones S.J."/>
            <person name="Pretorius I.S."/>
            <person name="Schmidt S.A."/>
            <person name="Borneman A.R."/>
        </authorList>
    </citation>
    <scope>NUCLEOTIDE SEQUENCE [LARGE SCALE GENOMIC DNA]</scope>
    <source>
        <strain evidence="2">cv. Chardonnay</strain>
        <tissue evidence="1">Leaf</tissue>
    </source>
</reference>
<evidence type="ECO:0008006" key="3">
    <source>
        <dbReference type="Google" id="ProtNLM"/>
    </source>
</evidence>
<sequence length="87" mass="9761">MEDLDERLFLSATSAILMDGNAKDWVKATRDLRQGDPLSLFLFTIVVDALSRMLLRAKESRLLEGFIVGKSKTNVSHLQFANGAIFF</sequence>
<dbReference type="EMBL" id="QGNW01000007">
    <property type="protein sequence ID" value="RVX20112.1"/>
    <property type="molecule type" value="Genomic_DNA"/>
</dbReference>
<accession>A0A438KFX4</accession>
<protein>
    <recommendedName>
        <fullName evidence="3">Reverse transcriptase domain-containing protein</fullName>
    </recommendedName>
</protein>
<dbReference type="Proteomes" id="UP000288805">
    <property type="component" value="Unassembled WGS sequence"/>
</dbReference>
<organism evidence="1 2">
    <name type="scientific">Vitis vinifera</name>
    <name type="common">Grape</name>
    <dbReference type="NCBI Taxonomy" id="29760"/>
    <lineage>
        <taxon>Eukaryota</taxon>
        <taxon>Viridiplantae</taxon>
        <taxon>Streptophyta</taxon>
        <taxon>Embryophyta</taxon>
        <taxon>Tracheophyta</taxon>
        <taxon>Spermatophyta</taxon>
        <taxon>Magnoliopsida</taxon>
        <taxon>eudicotyledons</taxon>
        <taxon>Gunneridae</taxon>
        <taxon>Pentapetalae</taxon>
        <taxon>rosids</taxon>
        <taxon>Vitales</taxon>
        <taxon>Vitaceae</taxon>
        <taxon>Viteae</taxon>
        <taxon>Vitis</taxon>
    </lineage>
</organism>
<proteinExistence type="predicted"/>
<name>A0A438KFX4_VITVI</name>
<evidence type="ECO:0000313" key="2">
    <source>
        <dbReference type="Proteomes" id="UP000288805"/>
    </source>
</evidence>
<dbReference type="AlphaFoldDB" id="A0A438KFX4"/>
<comment type="caution">
    <text evidence="1">The sequence shown here is derived from an EMBL/GenBank/DDBJ whole genome shotgun (WGS) entry which is preliminary data.</text>
</comment>
<evidence type="ECO:0000313" key="1">
    <source>
        <dbReference type="EMBL" id="RVX20112.1"/>
    </source>
</evidence>
<gene>
    <name evidence="1" type="ORF">CK203_004576</name>
</gene>